<evidence type="ECO:0000313" key="5">
    <source>
        <dbReference type="Proteomes" id="UP000019141"/>
    </source>
</evidence>
<evidence type="ECO:0000259" key="3">
    <source>
        <dbReference type="Pfam" id="PF13191"/>
    </source>
</evidence>
<dbReference type="InterPro" id="IPR041664">
    <property type="entry name" value="AAA_16"/>
</dbReference>
<dbReference type="EMBL" id="AZHW01001329">
    <property type="protein sequence ID" value="ETW93010.1"/>
    <property type="molecule type" value="Genomic_DNA"/>
</dbReference>
<feature type="domain" description="Orc1-like AAA ATPase" evidence="3">
    <location>
        <begin position="5"/>
        <end position="163"/>
    </location>
</feature>
<evidence type="ECO:0000313" key="4">
    <source>
        <dbReference type="EMBL" id="ETW93010.1"/>
    </source>
</evidence>
<keyword evidence="2" id="KW-0067">ATP-binding</keyword>
<protein>
    <recommendedName>
        <fullName evidence="3">Orc1-like AAA ATPase domain-containing protein</fullName>
    </recommendedName>
</protein>
<accession>W4L5P2</accession>
<dbReference type="PANTHER" id="PTHR16305">
    <property type="entry name" value="TESTICULAR SOLUBLE ADENYLYL CYCLASE"/>
    <property type="match status" value="1"/>
</dbReference>
<keyword evidence="1" id="KW-0547">Nucleotide-binding</keyword>
<comment type="caution">
    <text evidence="4">The sequence shown here is derived from an EMBL/GenBank/DDBJ whole genome shotgun (WGS) entry which is preliminary data.</text>
</comment>
<dbReference type="HOGENOM" id="CLU_352584_0_0_7"/>
<dbReference type="InterPro" id="IPR011990">
    <property type="entry name" value="TPR-like_helical_dom_sf"/>
</dbReference>
<dbReference type="SUPFAM" id="SSF48452">
    <property type="entry name" value="TPR-like"/>
    <property type="match status" value="1"/>
</dbReference>
<dbReference type="Pfam" id="PF13191">
    <property type="entry name" value="AAA_16"/>
    <property type="match status" value="1"/>
</dbReference>
<keyword evidence="5" id="KW-1185">Reference proteome</keyword>
<dbReference type="AlphaFoldDB" id="W4L5P2"/>
<organism evidence="4 5">
    <name type="scientific">Entotheonella factor</name>
    <dbReference type="NCBI Taxonomy" id="1429438"/>
    <lineage>
        <taxon>Bacteria</taxon>
        <taxon>Pseudomonadati</taxon>
        <taxon>Nitrospinota/Tectimicrobiota group</taxon>
        <taxon>Candidatus Tectimicrobiota</taxon>
        <taxon>Candidatus Entotheonellia</taxon>
        <taxon>Candidatus Entotheonellales</taxon>
        <taxon>Candidatus Entotheonellaceae</taxon>
        <taxon>Candidatus Entotheonella</taxon>
    </lineage>
</organism>
<proteinExistence type="predicted"/>
<evidence type="ECO:0000256" key="2">
    <source>
        <dbReference type="ARBA" id="ARBA00022840"/>
    </source>
</evidence>
<dbReference type="Gene3D" id="1.25.40.10">
    <property type="entry name" value="Tetratricopeptide repeat domain"/>
    <property type="match status" value="1"/>
</dbReference>
<dbReference type="PANTHER" id="PTHR16305:SF28">
    <property type="entry name" value="GUANYLATE CYCLASE DOMAIN-CONTAINING PROTEIN"/>
    <property type="match status" value="1"/>
</dbReference>
<dbReference type="SUPFAM" id="SSF52540">
    <property type="entry name" value="P-loop containing nucleoside triphosphate hydrolases"/>
    <property type="match status" value="1"/>
</dbReference>
<dbReference type="GO" id="GO:0005524">
    <property type="term" value="F:ATP binding"/>
    <property type="evidence" value="ECO:0007669"/>
    <property type="project" value="UniProtKB-KW"/>
</dbReference>
<dbReference type="GO" id="GO:0004016">
    <property type="term" value="F:adenylate cyclase activity"/>
    <property type="evidence" value="ECO:0007669"/>
    <property type="project" value="TreeGrafter"/>
</dbReference>
<gene>
    <name evidence="4" type="ORF">ETSY1_41135</name>
</gene>
<dbReference type="InterPro" id="IPR027417">
    <property type="entry name" value="P-loop_NTPase"/>
</dbReference>
<evidence type="ECO:0000256" key="1">
    <source>
        <dbReference type="ARBA" id="ARBA00022741"/>
    </source>
</evidence>
<dbReference type="Proteomes" id="UP000019141">
    <property type="component" value="Unassembled WGS sequence"/>
</dbReference>
<reference evidence="4 5" key="1">
    <citation type="journal article" date="2014" name="Nature">
        <title>An environmental bacterial taxon with a large and distinct metabolic repertoire.</title>
        <authorList>
            <person name="Wilson M.C."/>
            <person name="Mori T."/>
            <person name="Ruckert C."/>
            <person name="Uria A.R."/>
            <person name="Helf M.J."/>
            <person name="Takada K."/>
            <person name="Gernert C."/>
            <person name="Steffens U.A."/>
            <person name="Heycke N."/>
            <person name="Schmitt S."/>
            <person name="Rinke C."/>
            <person name="Helfrich E.J."/>
            <person name="Brachmann A.O."/>
            <person name="Gurgui C."/>
            <person name="Wakimoto T."/>
            <person name="Kracht M."/>
            <person name="Crusemann M."/>
            <person name="Hentschel U."/>
            <person name="Abe I."/>
            <person name="Matsunaga S."/>
            <person name="Kalinowski J."/>
            <person name="Takeyama H."/>
            <person name="Piel J."/>
        </authorList>
    </citation>
    <scope>NUCLEOTIDE SEQUENCE [LARGE SCALE GENOMIC DNA]</scope>
    <source>
        <strain evidence="5">TSY1</strain>
    </source>
</reference>
<dbReference type="GO" id="GO:0005737">
    <property type="term" value="C:cytoplasm"/>
    <property type="evidence" value="ECO:0007669"/>
    <property type="project" value="TreeGrafter"/>
</dbReference>
<name>W4L5P2_ENTF1</name>
<sequence>MGESQFIGRQSDLEVIEQHIVHCLTGQPRIVLLEGLAGVGKTRFLEEVQIIAAEQGMEIAFGSSDEIASDPYRAFIELLPRLEARDVLETHEITRLQLLFGIAVATASTLTLDAQTQDQVQTLLSLSGGVLRMSEEQPLLVTAENLHAMDPASLEVFSHLAFTLVEHRTAPVLLIGSYRPVTPESATGRLLRRLQSEDITHTLALSGLDEPETRELLQQHGVIRPTGQLVETIHNATRGIPLFIQEAVHHAERTGALTTQSGYLTIRPEAIPELQFPPELSDAITTRINGLPNAGLEVLSIAALIGEEIPENRRMLLGQEITTEVALEVAFQHHLLREVGEALQFTHNLIRQALVSRLTLLQRQRNHINIALALERLYADNQTVHAREIATHLIESGELADTSLLFSYAREAGHQAYSRFAWREAARFFEAAIRASDFSSVRAPLHQQAGLAHYYHQDAGPSLEQFEQAMTYYRTVGDTPGTAVSLIWLVRIRITHASVPIGVLAPYAEELEAALEQLDTSQNQLRGHIMTVLSQAYRHARQPQRAMEFADAALTLGQLINDDRLCAQAGESLGLSYMSALQVEHAIAAWQNALRAAQSADDLMLQILALSSLPLAFNLQGSLEEGEAAALEGVAITKTLQDWSQYSKALSHLTSIAAAKGNFLEVEQHARDTMAMVQRSGYPWGGFRALGALAGCCAVRGLWEEAQEALNVMSTPGRCFATPGRIVEVFARVFRQVALGYEGKYLTEQLIPLCDELMEVATTDTYSLAPLCAMIELAELTFMPEVVERPATILKEA</sequence>